<feature type="transmembrane region" description="Helical" evidence="27">
    <location>
        <begin position="1109"/>
        <end position="1129"/>
    </location>
</feature>
<evidence type="ECO:0000256" key="14">
    <source>
        <dbReference type="ARBA" id="ARBA00022842"/>
    </source>
</evidence>
<keyword evidence="8" id="KW-1003">Cell membrane</keyword>
<feature type="transmembrane region" description="Helical" evidence="27">
    <location>
        <begin position="371"/>
        <end position="396"/>
    </location>
</feature>
<evidence type="ECO:0000256" key="3">
    <source>
        <dbReference type="ARBA" id="ARBA00004240"/>
    </source>
</evidence>
<keyword evidence="9 27" id="KW-0812">Transmembrane</keyword>
<keyword evidence="14 26" id="KW-0460">Magnesium</keyword>
<dbReference type="EC" id="7.6.2.1" evidence="27"/>
<evidence type="ECO:0000256" key="1">
    <source>
        <dbReference type="ARBA" id="ARBA00001946"/>
    </source>
</evidence>
<feature type="binding site" evidence="25">
    <location>
        <position position="543"/>
    </location>
    <ligand>
        <name>ATP</name>
        <dbReference type="ChEBI" id="CHEBI:30616"/>
    </ligand>
</feature>
<dbReference type="GO" id="GO:0042995">
    <property type="term" value="C:cell projection"/>
    <property type="evidence" value="ECO:0007669"/>
    <property type="project" value="UniProtKB-SubCell"/>
</dbReference>
<feature type="binding site" evidence="25">
    <location>
        <position position="720"/>
    </location>
    <ligand>
        <name>ATP</name>
        <dbReference type="ChEBI" id="CHEBI:30616"/>
    </ligand>
</feature>
<feature type="transmembrane region" description="Helical" evidence="27">
    <location>
        <begin position="327"/>
        <end position="351"/>
    </location>
</feature>
<dbReference type="FunFam" id="3.40.50.1000:FF:000001">
    <property type="entry name" value="Phospholipid-transporting ATPase IC"/>
    <property type="match status" value="1"/>
</dbReference>
<evidence type="ECO:0000256" key="17">
    <source>
        <dbReference type="ARBA" id="ARBA00023034"/>
    </source>
</evidence>
<sequence>MSRPRVDSEESLTPDDEVMPYSDDETDDEVEPEEVEVQPAAPAPEPDIEAGWKVKVNDREFYKLPEFQKKTFLCFKKSKYSGNGIRTSKYNFFTFLPLNLFEQFKRAANFYFLILLILQIIPQISTLPWYTTLVPLVLVLGITAIKDLMDDLARHRLDKEINNRKCEVLLNGSFQEAKWMDIQVGDVVRLKKNDFIPADILLLSTSEPNSLCYVETAELDGETNLKFKMGLKVTHEKLQEERQLADFDAMIICEEPNNRLDKFTGIMKWKNEAYPLELDNILLRGCTIRNTEECRGIVIFAGADTKIMRNGGKTRFKRTRIDYLMNYMVYSIFVMLILICAGLAIGHTFWYEAIGSKAWYLYDGLKYESSYRGFLTFWGYIIVLNTMVPISLYVSVEVIRLGQSKFINWDLQMYYAEKDTPAKARTTTLNEQLGQIEYIFSDKTGTLTQNIMAFKKCTISGRTYGNPANKDGTPQDRPNLVDFSWNKYADRKFQFTDGQLVSLIRSKSDPDMLEFFKLLSLCHTVMVEQKDGELVYQAASPDEGALVTAARCFGFVFLSRTQDTITISEMGKEVTYEMLALLDFNSDRKRMSVVLRFPDGRIRLYCKGADTVIYQRLSPSTLHRDSTETALEIFANETLRTLCLCYKDITEDEFQSWAHKHKEASVAMTDREEALDAISELIETNLMLIGATAIEDKLQDGVPETIANLARAEIKIWVLTGDKKETAENIGYSCELLTDDMTIHYGEDVNQKLSDRQENRKNETGSSRKNKSKEPFFPEPGKNALIITGGWLNEILYEKKKKKRRRMRLRRLGKRARTANPQDDQLMTELEKEMRQRDFVDMACECSSVICCRVTPKQKANVVSLVKKYKKAVTLSIGDGANDVNMIKTADIGVGISGQEGMQAVMSSDYALAQFRYLQRLLLVHGRWSYIRMCKFLRFFFYKNFAFTLVHLWYSFFSGFSAQIAYEDWFITLYNVLYSSLPVLLVGLLDQDVNDKLSLRFPRLYVPGQQGALFNYKNFFISLFHGIFTSLLIFFIPYGAFLQTMGQDGEAPSDYQSFAVVTSSSLIMIVSLQVSDPENLGSDRGNRLSVCCNPMSFPVFDQISLDTSYWTFVNCFAVLGSIAIYFGIMFDLQSAGIHVIFPSFFKFTGVAANALRQPYLWLTIILTVGISLLPAICTQFLCKTIWPTDGDKHILRNRKKYEMEEEEKRRAPTLKRGSRSRRSTYAFSHSRGYADLISSGRSIRAMGANTSQVSDLAESQSIRTLIGPESISENEPFWNQLISFTFSSPSCSADAKLLEEAVIPLAKTLIKNNPRSGNFGALVRVFLGRTKELKISTECQDQLFIWQAHNALFLLRCLLKVFIREMSEEELHLQFTYHTRAPGSSDTSSEELMEELICNLVHLIVDVPLLDITYNILFEAVTTLLVLLSYQLFHKDILREGCVYRCLTKGRCLSLTSRLVKTLLYNFVRQEKCPPPAAHIFQPQADGGGLLYGLASGVASGLWSVFTLGGAGSKPGAEQEHNPLPLSNQSLLLLLVLANLTDGPDWPNPYRQAITCFKNTQDTSSIPSPQPHTFQINFNSLYTALCEQQKSDQVTLLLYTLLHQNPNMKTYMLSRTDMENLVMPILEILYHVEERNSHHVYMALIILLILTEDDTFNRSIHEVELKNISWYTERALTEISLGSLLILVVIRTIQFNMTRTRDKYLHTNCLAALANMSAQFRCLHQYAAQRIISSVALIDFVRDVRVSLVLSY</sequence>
<evidence type="ECO:0000256" key="27">
    <source>
        <dbReference type="RuleBase" id="RU362033"/>
    </source>
</evidence>
<dbReference type="InterPro" id="IPR001757">
    <property type="entry name" value="P_typ_ATPase"/>
</dbReference>
<feature type="binding site" evidence="26">
    <location>
        <position position="879"/>
    </location>
    <ligand>
        <name>Mg(2+)</name>
        <dbReference type="ChEBI" id="CHEBI:18420"/>
    </ligand>
</feature>
<evidence type="ECO:0000256" key="28">
    <source>
        <dbReference type="SAM" id="MobiDB-lite"/>
    </source>
</evidence>
<dbReference type="FunFam" id="3.40.1110.10:FF:000012">
    <property type="entry name" value="Phospholipid-transporting ATPase"/>
    <property type="match status" value="1"/>
</dbReference>
<comment type="caution">
    <text evidence="32">The sequence shown here is derived from an EMBL/GenBank/DDBJ whole genome shotgun (WGS) entry which is preliminary data.</text>
</comment>
<keyword evidence="11 25" id="KW-0547">Nucleotide-binding</keyword>
<dbReference type="InterPro" id="IPR023299">
    <property type="entry name" value="ATPase_P-typ_cyto_dom_N"/>
</dbReference>
<keyword evidence="18 27" id="KW-0472">Membrane</keyword>
<evidence type="ECO:0000256" key="8">
    <source>
        <dbReference type="ARBA" id="ARBA00022475"/>
    </source>
</evidence>
<feature type="binding site" evidence="25">
    <location>
        <position position="859"/>
    </location>
    <ligand>
        <name>ATP</name>
        <dbReference type="ChEBI" id="CHEBI:30616"/>
    </ligand>
</feature>
<feature type="compositionally biased region" description="Acidic residues" evidence="28">
    <location>
        <begin position="9"/>
        <end position="36"/>
    </location>
</feature>
<dbReference type="SFLD" id="SFLDF00027">
    <property type="entry name" value="p-type_atpase"/>
    <property type="match status" value="1"/>
</dbReference>
<keyword evidence="17" id="KW-0333">Golgi apparatus</keyword>
<feature type="binding site" evidence="25">
    <location>
        <position position="883"/>
    </location>
    <ligand>
        <name>ATP</name>
        <dbReference type="ChEBI" id="CHEBI:30616"/>
    </ligand>
</feature>
<protein>
    <recommendedName>
        <fullName evidence="27">Phospholipid-transporting ATPase</fullName>
        <ecNumber evidence="27">7.6.2.1</ecNumber>
    </recommendedName>
</protein>
<keyword evidence="10 26" id="KW-0479">Metal-binding</keyword>
<dbReference type="PANTHER" id="PTHR24092">
    <property type="entry name" value="PROBABLE PHOSPHOLIPID-TRANSPORTING ATPASE"/>
    <property type="match status" value="1"/>
</dbReference>
<name>A0AAE0QJD3_9TELE</name>
<evidence type="ECO:0000313" key="32">
    <source>
        <dbReference type="EMBL" id="KAK3524157.1"/>
    </source>
</evidence>
<feature type="compositionally biased region" description="Basic and acidic residues" evidence="28">
    <location>
        <begin position="749"/>
        <end position="763"/>
    </location>
</feature>
<proteinExistence type="inferred from homology"/>
<feature type="transmembrane region" description="Helical" evidence="27">
    <location>
        <begin position="1019"/>
        <end position="1043"/>
    </location>
</feature>
<feature type="binding site" evidence="25">
    <location>
        <position position="584"/>
    </location>
    <ligand>
        <name>ATP</name>
        <dbReference type="ChEBI" id="CHEBI:30616"/>
    </ligand>
</feature>
<evidence type="ECO:0000256" key="15">
    <source>
        <dbReference type="ARBA" id="ARBA00022967"/>
    </source>
</evidence>
<evidence type="ECO:0000256" key="4">
    <source>
        <dbReference type="ARBA" id="ARBA00004316"/>
    </source>
</evidence>
<dbReference type="SUPFAM" id="SSF56784">
    <property type="entry name" value="HAD-like"/>
    <property type="match status" value="1"/>
</dbReference>
<dbReference type="GO" id="GO:0005548">
    <property type="term" value="F:phospholipid transporter activity"/>
    <property type="evidence" value="ECO:0007669"/>
    <property type="project" value="UniProtKB-ARBA"/>
</dbReference>
<evidence type="ECO:0000256" key="18">
    <source>
        <dbReference type="ARBA" id="ARBA00023136"/>
    </source>
</evidence>
<keyword evidence="19" id="KW-0966">Cell projection</keyword>
<dbReference type="GO" id="GO:0000287">
    <property type="term" value="F:magnesium ion binding"/>
    <property type="evidence" value="ECO:0007669"/>
    <property type="project" value="UniProtKB-UniRule"/>
</dbReference>
<dbReference type="NCBIfam" id="TIGR01652">
    <property type="entry name" value="ATPase-Plipid"/>
    <property type="match status" value="1"/>
</dbReference>
<dbReference type="Pfam" id="PF08282">
    <property type="entry name" value="Hydrolase_3"/>
    <property type="match status" value="1"/>
</dbReference>
<evidence type="ECO:0000256" key="21">
    <source>
        <dbReference type="ARBA" id="ARBA00051303"/>
    </source>
</evidence>
<comment type="subcellular location">
    <subcellularLocation>
        <location evidence="2">Apical cell membrane</location>
    </subcellularLocation>
    <subcellularLocation>
        <location evidence="6">Cell membrane</location>
        <topology evidence="6">Multi-pass membrane protein</topology>
    </subcellularLocation>
    <subcellularLocation>
        <location evidence="4">Cell projection</location>
    </subcellularLocation>
    <subcellularLocation>
        <location evidence="3">Endoplasmic reticulum</location>
    </subcellularLocation>
    <subcellularLocation>
        <location evidence="5">Golgi apparatus</location>
    </subcellularLocation>
    <subcellularLocation>
        <location evidence="27">Membrane</location>
        <topology evidence="27">Multi-pass membrane protein</topology>
    </subcellularLocation>
</comment>
<evidence type="ECO:0000256" key="6">
    <source>
        <dbReference type="ARBA" id="ARBA00004651"/>
    </source>
</evidence>
<feature type="binding site" evidence="26">
    <location>
        <position position="444"/>
    </location>
    <ligand>
        <name>Mg(2+)</name>
        <dbReference type="ChEBI" id="CHEBI:18420"/>
    </ligand>
</feature>
<dbReference type="SUPFAM" id="SSF81660">
    <property type="entry name" value="Metal cation-transporting ATPase, ATP-binding domain N"/>
    <property type="match status" value="1"/>
</dbReference>
<evidence type="ECO:0000256" key="7">
    <source>
        <dbReference type="ARBA" id="ARBA00008109"/>
    </source>
</evidence>
<dbReference type="GO" id="GO:0007030">
    <property type="term" value="P:Golgi organization"/>
    <property type="evidence" value="ECO:0007669"/>
    <property type="project" value="TreeGrafter"/>
</dbReference>
<dbReference type="GO" id="GO:0045332">
    <property type="term" value="P:phospholipid translocation"/>
    <property type="evidence" value="ECO:0007669"/>
    <property type="project" value="UniProtKB-ARBA"/>
</dbReference>
<dbReference type="InterPro" id="IPR023298">
    <property type="entry name" value="ATPase_P-typ_TM_dom_sf"/>
</dbReference>
<feature type="transmembrane region" description="Helical" evidence="27">
    <location>
        <begin position="936"/>
        <end position="957"/>
    </location>
</feature>
<dbReference type="Pfam" id="PF16212">
    <property type="entry name" value="PhoLip_ATPase_C"/>
    <property type="match status" value="1"/>
</dbReference>
<dbReference type="InterPro" id="IPR032631">
    <property type="entry name" value="P-type_ATPase_N"/>
</dbReference>
<comment type="cofactor">
    <cofactor evidence="1 26">
        <name>Mg(2+)</name>
        <dbReference type="ChEBI" id="CHEBI:18420"/>
    </cofactor>
</comment>
<feature type="transmembrane region" description="Helical" evidence="27">
    <location>
        <begin position="130"/>
        <end position="149"/>
    </location>
</feature>
<dbReference type="InterPro" id="IPR036412">
    <property type="entry name" value="HAD-like_sf"/>
</dbReference>
<evidence type="ECO:0000256" key="16">
    <source>
        <dbReference type="ARBA" id="ARBA00022989"/>
    </source>
</evidence>
<dbReference type="InterPro" id="IPR023214">
    <property type="entry name" value="HAD_sf"/>
</dbReference>
<feature type="binding site" evidence="25">
    <location>
        <position position="607"/>
    </location>
    <ligand>
        <name>ATP</name>
        <dbReference type="ChEBI" id="CHEBI:30616"/>
    </ligand>
</feature>
<evidence type="ECO:0000256" key="23">
    <source>
        <dbReference type="ARBA" id="ARBA00062467"/>
    </source>
</evidence>
<dbReference type="CDD" id="cd02073">
    <property type="entry name" value="P-type_ATPase_APLT_Dnf-like"/>
    <property type="match status" value="1"/>
</dbReference>
<dbReference type="EMBL" id="JAUCMX010000014">
    <property type="protein sequence ID" value="KAK3524157.1"/>
    <property type="molecule type" value="Genomic_DNA"/>
</dbReference>
<gene>
    <name evidence="32" type="ORF">QTP70_018210</name>
</gene>
<comment type="catalytic activity">
    <reaction evidence="22">
        <text>a 1,2-diacyl-sn-glycero-3-phosphocholine(out) + ATP + H2O = a 1,2-diacyl-sn-glycero-3-phosphocholine(in) + ADP + phosphate + H(+)</text>
        <dbReference type="Rhea" id="RHEA:38583"/>
        <dbReference type="ChEBI" id="CHEBI:15377"/>
        <dbReference type="ChEBI" id="CHEBI:15378"/>
        <dbReference type="ChEBI" id="CHEBI:30616"/>
        <dbReference type="ChEBI" id="CHEBI:43474"/>
        <dbReference type="ChEBI" id="CHEBI:57643"/>
        <dbReference type="ChEBI" id="CHEBI:456216"/>
    </reaction>
    <physiologicalReaction direction="left-to-right" evidence="22">
        <dbReference type="Rhea" id="RHEA:38584"/>
    </physiologicalReaction>
</comment>
<dbReference type="InterPro" id="IPR059000">
    <property type="entry name" value="ATPase_P-type_domA"/>
</dbReference>
<dbReference type="GO" id="GO:0016887">
    <property type="term" value="F:ATP hydrolysis activity"/>
    <property type="evidence" value="ECO:0007669"/>
    <property type="project" value="InterPro"/>
</dbReference>
<dbReference type="SUPFAM" id="SSF81665">
    <property type="entry name" value="Calcium ATPase, transmembrane domain M"/>
    <property type="match status" value="1"/>
</dbReference>
<evidence type="ECO:0000256" key="9">
    <source>
        <dbReference type="ARBA" id="ARBA00022692"/>
    </source>
</evidence>
<accession>A0AAE0QJD3</accession>
<evidence type="ECO:0000256" key="2">
    <source>
        <dbReference type="ARBA" id="ARBA00004221"/>
    </source>
</evidence>
<dbReference type="Gene3D" id="3.40.1110.10">
    <property type="entry name" value="Calcium-transporting ATPase, cytoplasmic domain N"/>
    <property type="match status" value="1"/>
</dbReference>
<feature type="active site" description="4-aspartylphosphate intermediate" evidence="24">
    <location>
        <position position="442"/>
    </location>
</feature>
<keyword evidence="16 27" id="KW-1133">Transmembrane helix</keyword>
<evidence type="ECO:0000256" key="20">
    <source>
        <dbReference type="ARBA" id="ARBA00034036"/>
    </source>
</evidence>
<feature type="binding site" evidence="25">
    <location>
        <position position="444"/>
    </location>
    <ligand>
        <name>ATP</name>
        <dbReference type="ChEBI" id="CHEBI:30616"/>
    </ligand>
</feature>
<evidence type="ECO:0000313" key="33">
    <source>
        <dbReference type="Proteomes" id="UP001274896"/>
    </source>
</evidence>
<evidence type="ECO:0000256" key="22">
    <source>
        <dbReference type="ARBA" id="ARBA00052223"/>
    </source>
</evidence>
<dbReference type="PROSITE" id="PS00154">
    <property type="entry name" value="ATPASE_E1_E2"/>
    <property type="match status" value="1"/>
</dbReference>
<feature type="binding site" evidence="25">
    <location>
        <position position="722"/>
    </location>
    <ligand>
        <name>ATP</name>
        <dbReference type="ChEBI" id="CHEBI:30616"/>
    </ligand>
</feature>
<dbReference type="GO" id="GO:0005783">
    <property type="term" value="C:endoplasmic reticulum"/>
    <property type="evidence" value="ECO:0007669"/>
    <property type="project" value="UniProtKB-SubCell"/>
</dbReference>
<feature type="domain" description="P-type ATPase A" evidence="29">
    <location>
        <begin position="162"/>
        <end position="227"/>
    </location>
</feature>
<dbReference type="Pfam" id="PF09742">
    <property type="entry name" value="Dymeclin"/>
    <property type="match status" value="1"/>
</dbReference>
<feature type="domain" description="P-type ATPase N-terminal" evidence="30">
    <location>
        <begin position="69"/>
        <end position="133"/>
    </location>
</feature>
<dbReference type="InterPro" id="IPR032630">
    <property type="entry name" value="P_typ_ATPase_c"/>
</dbReference>
<evidence type="ECO:0000256" key="19">
    <source>
        <dbReference type="ARBA" id="ARBA00023273"/>
    </source>
</evidence>
<dbReference type="Proteomes" id="UP001274896">
    <property type="component" value="Unassembled WGS sequence"/>
</dbReference>
<feature type="binding site" evidence="25">
    <location>
        <position position="442"/>
    </location>
    <ligand>
        <name>ATP</name>
        <dbReference type="ChEBI" id="CHEBI:30616"/>
    </ligand>
</feature>
<feature type="binding site" evidence="26">
    <location>
        <position position="442"/>
    </location>
    <ligand>
        <name>Mg(2+)</name>
        <dbReference type="ChEBI" id="CHEBI:18420"/>
    </ligand>
</feature>
<dbReference type="Gene3D" id="2.70.150.10">
    <property type="entry name" value="Calcium-transporting ATPase, cytoplasmic transduction domain A"/>
    <property type="match status" value="1"/>
</dbReference>
<feature type="binding site" evidence="25">
    <location>
        <position position="640"/>
    </location>
    <ligand>
        <name>ATP</name>
        <dbReference type="ChEBI" id="CHEBI:30616"/>
    </ligand>
</feature>
<evidence type="ECO:0000256" key="10">
    <source>
        <dbReference type="ARBA" id="ARBA00022723"/>
    </source>
</evidence>
<feature type="domain" description="P-type ATPase C-terminal" evidence="31">
    <location>
        <begin position="905"/>
        <end position="1188"/>
    </location>
</feature>
<reference evidence="32" key="1">
    <citation type="submission" date="2023-06" db="EMBL/GenBank/DDBJ databases">
        <title>Male Hemibagrus guttatus genome.</title>
        <authorList>
            <person name="Bian C."/>
        </authorList>
    </citation>
    <scope>NUCLEOTIDE SEQUENCE</scope>
    <source>
        <strain evidence="32">Male_cb2023</strain>
        <tissue evidence="32">Muscle</tissue>
    </source>
</reference>
<dbReference type="Gene3D" id="3.40.50.1000">
    <property type="entry name" value="HAD superfamily/HAD-like"/>
    <property type="match status" value="1"/>
</dbReference>
<dbReference type="InterPro" id="IPR044492">
    <property type="entry name" value="P_typ_ATPase_HD_dom"/>
</dbReference>
<keyword evidence="33" id="KW-1185">Reference proteome</keyword>
<feature type="binding site" evidence="25">
    <location>
        <position position="882"/>
    </location>
    <ligand>
        <name>ATP</name>
        <dbReference type="ChEBI" id="CHEBI:30616"/>
    </ligand>
</feature>
<feature type="binding site" evidence="26">
    <location>
        <position position="883"/>
    </location>
    <ligand>
        <name>Mg(2+)</name>
        <dbReference type="ChEBI" id="CHEBI:18420"/>
    </ligand>
</feature>
<dbReference type="Pfam" id="PF00122">
    <property type="entry name" value="E1-E2_ATPase"/>
    <property type="match status" value="1"/>
</dbReference>
<evidence type="ECO:0000256" key="11">
    <source>
        <dbReference type="ARBA" id="ARBA00022741"/>
    </source>
</evidence>
<evidence type="ECO:0000256" key="12">
    <source>
        <dbReference type="ARBA" id="ARBA00022824"/>
    </source>
</evidence>
<keyword evidence="13 25" id="KW-0067">ATP-binding</keyword>
<comment type="catalytic activity">
    <reaction evidence="20 27">
        <text>ATP + H2O + phospholipidSide 1 = ADP + phosphate + phospholipidSide 2.</text>
        <dbReference type="EC" id="7.6.2.1"/>
    </reaction>
</comment>
<keyword evidence="12" id="KW-0256">Endoplasmic reticulum</keyword>
<dbReference type="SFLD" id="SFLDG00002">
    <property type="entry name" value="C1.7:_P-type_atpase_like"/>
    <property type="match status" value="1"/>
</dbReference>
<dbReference type="GO" id="GO:0005524">
    <property type="term" value="F:ATP binding"/>
    <property type="evidence" value="ECO:0007669"/>
    <property type="project" value="UniProtKB-UniRule"/>
</dbReference>
<dbReference type="SUPFAM" id="SSF81653">
    <property type="entry name" value="Calcium ATPase, transduction domain A"/>
    <property type="match status" value="1"/>
</dbReference>
<feature type="region of interest" description="Disordered" evidence="28">
    <location>
        <begin position="1"/>
        <end position="46"/>
    </location>
</feature>
<feature type="transmembrane region" description="Helical" evidence="27">
    <location>
        <begin position="969"/>
        <end position="989"/>
    </location>
</feature>
<feature type="transmembrane region" description="Helical" evidence="27">
    <location>
        <begin position="107"/>
        <end position="124"/>
    </location>
</feature>
<evidence type="ECO:0000256" key="25">
    <source>
        <dbReference type="PIRSR" id="PIRSR606539-2"/>
    </source>
</evidence>
<dbReference type="InterPro" id="IPR018303">
    <property type="entry name" value="ATPase_P-typ_P_site"/>
</dbReference>
<keyword evidence="15 27" id="KW-1278">Translocase</keyword>
<comment type="similarity">
    <text evidence="7 27">Belongs to the cation transport ATPase (P-type) (TC 3.A.3) family. Type IV subfamily.</text>
</comment>
<dbReference type="Pfam" id="PF16209">
    <property type="entry name" value="PhoLip_ATPase_N"/>
    <property type="match status" value="1"/>
</dbReference>
<comment type="catalytic activity">
    <reaction evidence="21">
        <text>a 1,2-diacyl-sn-glycero-3-phospho-L-serine(out) + ATP + H2O = a 1,2-diacyl-sn-glycero-3-phospho-L-serine(in) + ADP + phosphate + H(+)</text>
        <dbReference type="Rhea" id="RHEA:38567"/>
        <dbReference type="ChEBI" id="CHEBI:15377"/>
        <dbReference type="ChEBI" id="CHEBI:15378"/>
        <dbReference type="ChEBI" id="CHEBI:30616"/>
        <dbReference type="ChEBI" id="CHEBI:43474"/>
        <dbReference type="ChEBI" id="CHEBI:57262"/>
        <dbReference type="ChEBI" id="CHEBI:456216"/>
    </reaction>
    <physiologicalReaction direction="left-to-right" evidence="21">
        <dbReference type="Rhea" id="RHEA:38568"/>
    </physiologicalReaction>
</comment>
<organism evidence="32 33">
    <name type="scientific">Hemibagrus guttatus</name>
    <dbReference type="NCBI Taxonomy" id="175788"/>
    <lineage>
        <taxon>Eukaryota</taxon>
        <taxon>Metazoa</taxon>
        <taxon>Chordata</taxon>
        <taxon>Craniata</taxon>
        <taxon>Vertebrata</taxon>
        <taxon>Euteleostomi</taxon>
        <taxon>Actinopterygii</taxon>
        <taxon>Neopterygii</taxon>
        <taxon>Teleostei</taxon>
        <taxon>Ostariophysi</taxon>
        <taxon>Siluriformes</taxon>
        <taxon>Bagridae</taxon>
        <taxon>Hemibagrus</taxon>
    </lineage>
</organism>
<evidence type="ECO:0000259" key="30">
    <source>
        <dbReference type="Pfam" id="PF16209"/>
    </source>
</evidence>
<dbReference type="NCBIfam" id="TIGR01494">
    <property type="entry name" value="ATPase_P-type"/>
    <property type="match status" value="1"/>
</dbReference>
<dbReference type="GO" id="GO:0016324">
    <property type="term" value="C:apical plasma membrane"/>
    <property type="evidence" value="ECO:0007669"/>
    <property type="project" value="UniProtKB-SubCell"/>
</dbReference>
<dbReference type="PRINTS" id="PR00119">
    <property type="entry name" value="CATATPASE"/>
</dbReference>
<feature type="transmembrane region" description="Helical" evidence="27">
    <location>
        <begin position="1159"/>
        <end position="1181"/>
    </location>
</feature>
<dbReference type="Pfam" id="PF13246">
    <property type="entry name" value="Cation_ATPase"/>
    <property type="match status" value="1"/>
</dbReference>
<evidence type="ECO:0000256" key="26">
    <source>
        <dbReference type="PIRSR" id="PIRSR606539-3"/>
    </source>
</evidence>
<dbReference type="InterPro" id="IPR008250">
    <property type="entry name" value="ATPase_P-typ_transduc_dom_A_sf"/>
</dbReference>
<evidence type="ECO:0000256" key="5">
    <source>
        <dbReference type="ARBA" id="ARBA00004555"/>
    </source>
</evidence>
<dbReference type="SFLD" id="SFLDS00003">
    <property type="entry name" value="Haloacid_Dehalogenase"/>
    <property type="match status" value="1"/>
</dbReference>
<dbReference type="InterPro" id="IPR006539">
    <property type="entry name" value="P-type_ATPase_IV"/>
</dbReference>
<dbReference type="PANTHER" id="PTHR24092:SF48">
    <property type="entry name" value="PHOSPHOLIPID-TRANSPORTING ATPASE IC"/>
    <property type="match status" value="1"/>
</dbReference>
<feature type="binding site" evidence="25">
    <location>
        <position position="721"/>
    </location>
    <ligand>
        <name>ATP</name>
        <dbReference type="ChEBI" id="CHEBI:30616"/>
    </ligand>
</feature>
<evidence type="ECO:0000259" key="31">
    <source>
        <dbReference type="Pfam" id="PF16212"/>
    </source>
</evidence>
<dbReference type="GO" id="GO:0005802">
    <property type="term" value="C:trans-Golgi network"/>
    <property type="evidence" value="ECO:0007669"/>
    <property type="project" value="TreeGrafter"/>
</dbReference>
<feature type="binding site" evidence="25">
    <location>
        <position position="853"/>
    </location>
    <ligand>
        <name>ATP</name>
        <dbReference type="ChEBI" id="CHEBI:30616"/>
    </ligand>
</feature>
<feature type="binding site" evidence="25">
    <location>
        <position position="443"/>
    </location>
    <ligand>
        <name>ATP</name>
        <dbReference type="ChEBI" id="CHEBI:30616"/>
    </ligand>
</feature>
<comment type="subunit">
    <text evidence="23">Component of a P4-ATPase flippase complex which consists of a catalytic alpha subunit ATP8B1 and an accessory beta subunit TMEM30A. The flippase ATP8B1:TMEM30A complex can form an intermediate phosphoenzyme in vitro. Also interacts with beta subunit TMEM30B.</text>
</comment>
<feature type="region of interest" description="Disordered" evidence="28">
    <location>
        <begin position="749"/>
        <end position="781"/>
    </location>
</feature>
<evidence type="ECO:0000256" key="13">
    <source>
        <dbReference type="ARBA" id="ARBA00022840"/>
    </source>
</evidence>
<evidence type="ECO:0000256" key="24">
    <source>
        <dbReference type="PIRSR" id="PIRSR606539-1"/>
    </source>
</evidence>
<evidence type="ECO:0000259" key="29">
    <source>
        <dbReference type="Pfam" id="PF00122"/>
    </source>
</evidence>
<dbReference type="GO" id="GO:0140327">
    <property type="term" value="F:flippase activity"/>
    <property type="evidence" value="ECO:0007669"/>
    <property type="project" value="UniProtKB-ARBA"/>
</dbReference>